<dbReference type="NCBIfam" id="TIGR01087">
    <property type="entry name" value="murD"/>
    <property type="match status" value="1"/>
</dbReference>
<dbReference type="Gene3D" id="3.40.1190.10">
    <property type="entry name" value="Mur-like, catalytic domain"/>
    <property type="match status" value="1"/>
</dbReference>
<dbReference type="SUPFAM" id="SSF53623">
    <property type="entry name" value="MurD-like peptide ligases, catalytic domain"/>
    <property type="match status" value="1"/>
</dbReference>
<proteinExistence type="inferred from homology"/>
<comment type="function">
    <text evidence="7 8">Cell wall formation. Catalyzes the addition of glutamate to the nucleotide precursor UDP-N-acetylmuramoyl-L-alanine (UMA).</text>
</comment>
<dbReference type="GO" id="GO:0008764">
    <property type="term" value="F:UDP-N-acetylmuramoylalanine-D-glutamate ligase activity"/>
    <property type="evidence" value="ECO:0007669"/>
    <property type="project" value="UniProtKB-UniRule"/>
</dbReference>
<dbReference type="GO" id="GO:0009252">
    <property type="term" value="P:peptidoglycan biosynthetic process"/>
    <property type="evidence" value="ECO:0007669"/>
    <property type="project" value="UniProtKB-UniRule"/>
</dbReference>
<dbReference type="Proteomes" id="UP000034837">
    <property type="component" value="Unassembled WGS sequence"/>
</dbReference>
<keyword evidence="6 7" id="KW-0067">ATP-binding</keyword>
<comment type="pathway">
    <text evidence="2 7 8">Cell wall biogenesis; peptidoglycan biosynthesis.</text>
</comment>
<dbReference type="Pfam" id="PF02875">
    <property type="entry name" value="Mur_ligase_C"/>
    <property type="match status" value="1"/>
</dbReference>
<keyword evidence="7 8" id="KW-0131">Cell cycle</keyword>
<evidence type="ECO:0000256" key="3">
    <source>
        <dbReference type="ARBA" id="ARBA00022490"/>
    </source>
</evidence>
<dbReference type="Gene3D" id="3.90.190.20">
    <property type="entry name" value="Mur ligase, C-terminal domain"/>
    <property type="match status" value="1"/>
</dbReference>
<evidence type="ECO:0000313" key="11">
    <source>
        <dbReference type="EMBL" id="KKS56747.1"/>
    </source>
</evidence>
<evidence type="ECO:0000259" key="9">
    <source>
        <dbReference type="Pfam" id="PF02875"/>
    </source>
</evidence>
<evidence type="ECO:0000256" key="1">
    <source>
        <dbReference type="ARBA" id="ARBA00004496"/>
    </source>
</evidence>
<dbReference type="PANTHER" id="PTHR43692:SF1">
    <property type="entry name" value="UDP-N-ACETYLMURAMOYLALANINE--D-GLUTAMATE LIGASE"/>
    <property type="match status" value="1"/>
</dbReference>
<evidence type="ECO:0000313" key="12">
    <source>
        <dbReference type="Proteomes" id="UP000034837"/>
    </source>
</evidence>
<evidence type="ECO:0000256" key="6">
    <source>
        <dbReference type="ARBA" id="ARBA00022840"/>
    </source>
</evidence>
<feature type="domain" description="Mur ligase central" evidence="10">
    <location>
        <begin position="119"/>
        <end position="303"/>
    </location>
</feature>
<keyword evidence="7 8" id="KW-0573">Peptidoglycan synthesis</keyword>
<comment type="subcellular location">
    <subcellularLocation>
        <location evidence="1 7 8">Cytoplasm</location>
    </subcellularLocation>
</comment>
<dbReference type="EC" id="6.3.2.9" evidence="7 8"/>
<keyword evidence="4 7" id="KW-0436">Ligase</keyword>
<dbReference type="Gene3D" id="3.40.50.720">
    <property type="entry name" value="NAD(P)-binding Rossmann-like Domain"/>
    <property type="match status" value="1"/>
</dbReference>
<keyword evidence="7 8" id="KW-0132">Cell division</keyword>
<sequence>MDYKDKKILLMGLGGFAKGSGVSCAEFLASRGADLTITDLKSTKDLTHNLRPLKKFKNIKYVLGEHRTSDFENTHWVVKNPDVPPSSAFLSVARVRKTPIDNDITLFFREYGVGRVIGVTGTRGKSTTTALIYEMARRQFKSARFGGNIGESPLRFLDEIKNGPAVLELSNFQLSDLDTIKMSPHVAVWTNLYPDHLNKYPSIAEYIADKEKIFQYQKAGDVAVLNLDNEITKKIGEGLKKAVKGRHVLFFSLQQKPRDGAYIKNNWFVFVEGGKETKICRTAETKLLGEHNLANTLAAICAARFFGVGWPAIKLAIKKFKGVPNRLEVIKKIGGITFINDCTATSPQATIAALRSFALRRVVLITGGNSKGFSLEEMIEEIGEKAKAVVLMPGNVSGEILRGAQGAQIPVKEVKDLKEAVRTARKLAQKGDYIILSPGLTWLPRQNEFARGEEFRKIVKRLS</sequence>
<evidence type="ECO:0000256" key="8">
    <source>
        <dbReference type="RuleBase" id="RU003664"/>
    </source>
</evidence>
<keyword evidence="7 8" id="KW-0961">Cell wall biogenesis/degradation</keyword>
<comment type="caution">
    <text evidence="11">The sequence shown here is derived from an EMBL/GenBank/DDBJ whole genome shotgun (WGS) entry which is preliminary data.</text>
</comment>
<evidence type="ECO:0000256" key="4">
    <source>
        <dbReference type="ARBA" id="ARBA00022598"/>
    </source>
</evidence>
<name>A0A0G1A6T2_9BACT</name>
<gene>
    <name evidence="7" type="primary">murD</name>
    <name evidence="11" type="ORF">UV20_C0006G0030</name>
</gene>
<protein>
    <recommendedName>
        <fullName evidence="7 8">UDP-N-acetylmuramoylalanine--D-glutamate ligase</fullName>
        <ecNumber evidence="7 8">6.3.2.9</ecNumber>
    </recommendedName>
    <alternativeName>
        <fullName evidence="7">D-glutamic acid-adding enzyme</fullName>
    </alternativeName>
    <alternativeName>
        <fullName evidence="7">UDP-N-acetylmuramoyl-L-alanyl-D-glutamate synthetase</fullName>
    </alternativeName>
</protein>
<accession>A0A0G1A6T2</accession>
<dbReference type="GO" id="GO:0071555">
    <property type="term" value="P:cell wall organization"/>
    <property type="evidence" value="ECO:0007669"/>
    <property type="project" value="UniProtKB-KW"/>
</dbReference>
<comment type="similarity">
    <text evidence="7">Belongs to the MurCDEF family.</text>
</comment>
<dbReference type="PANTHER" id="PTHR43692">
    <property type="entry name" value="UDP-N-ACETYLMURAMOYLALANINE--D-GLUTAMATE LIGASE"/>
    <property type="match status" value="1"/>
</dbReference>
<keyword evidence="3 7" id="KW-0963">Cytoplasm</keyword>
<dbReference type="UniPathway" id="UPA00219"/>
<keyword evidence="5 7" id="KW-0547">Nucleotide-binding</keyword>
<dbReference type="SUPFAM" id="SSF53244">
    <property type="entry name" value="MurD-like peptide ligases, peptide-binding domain"/>
    <property type="match status" value="1"/>
</dbReference>
<evidence type="ECO:0000256" key="5">
    <source>
        <dbReference type="ARBA" id="ARBA00022741"/>
    </source>
</evidence>
<dbReference type="InterPro" id="IPR005762">
    <property type="entry name" value="MurD"/>
</dbReference>
<dbReference type="InterPro" id="IPR004101">
    <property type="entry name" value="Mur_ligase_C"/>
</dbReference>
<dbReference type="GO" id="GO:0005524">
    <property type="term" value="F:ATP binding"/>
    <property type="evidence" value="ECO:0007669"/>
    <property type="project" value="UniProtKB-UniRule"/>
</dbReference>
<dbReference type="GO" id="GO:0005737">
    <property type="term" value="C:cytoplasm"/>
    <property type="evidence" value="ECO:0007669"/>
    <property type="project" value="UniProtKB-SubCell"/>
</dbReference>
<dbReference type="InterPro" id="IPR013221">
    <property type="entry name" value="Mur_ligase_cen"/>
</dbReference>
<evidence type="ECO:0000256" key="2">
    <source>
        <dbReference type="ARBA" id="ARBA00004752"/>
    </source>
</evidence>
<dbReference type="Pfam" id="PF21799">
    <property type="entry name" value="MurD-like_N"/>
    <property type="match status" value="1"/>
</dbReference>
<dbReference type="Pfam" id="PF08245">
    <property type="entry name" value="Mur_ligase_M"/>
    <property type="match status" value="1"/>
</dbReference>
<evidence type="ECO:0000259" key="10">
    <source>
        <dbReference type="Pfam" id="PF08245"/>
    </source>
</evidence>
<dbReference type="PATRIC" id="fig|1619039.3.peg.782"/>
<feature type="binding site" evidence="7">
    <location>
        <begin position="121"/>
        <end position="127"/>
    </location>
    <ligand>
        <name>ATP</name>
        <dbReference type="ChEBI" id="CHEBI:30616"/>
    </ligand>
</feature>
<dbReference type="InterPro" id="IPR036615">
    <property type="entry name" value="Mur_ligase_C_dom_sf"/>
</dbReference>
<dbReference type="EMBL" id="LCDO01000006">
    <property type="protein sequence ID" value="KKS56747.1"/>
    <property type="molecule type" value="Genomic_DNA"/>
</dbReference>
<dbReference type="SUPFAM" id="SSF51984">
    <property type="entry name" value="MurCD N-terminal domain"/>
    <property type="match status" value="1"/>
</dbReference>
<organism evidence="11 12">
    <name type="scientific">Candidatus Magasanikbacteria bacterium GW2011_GWA2_42_32</name>
    <dbReference type="NCBI Taxonomy" id="1619039"/>
    <lineage>
        <taxon>Bacteria</taxon>
        <taxon>Candidatus Magasanikiibacteriota</taxon>
    </lineage>
</organism>
<dbReference type="AlphaFoldDB" id="A0A0G1A6T2"/>
<feature type="domain" description="Mur ligase C-terminal" evidence="9">
    <location>
        <begin position="325"/>
        <end position="438"/>
    </location>
</feature>
<dbReference type="GO" id="GO:0008360">
    <property type="term" value="P:regulation of cell shape"/>
    <property type="evidence" value="ECO:0007669"/>
    <property type="project" value="UniProtKB-KW"/>
</dbReference>
<evidence type="ECO:0000256" key="7">
    <source>
        <dbReference type="HAMAP-Rule" id="MF_00639"/>
    </source>
</evidence>
<dbReference type="InterPro" id="IPR036565">
    <property type="entry name" value="Mur-like_cat_sf"/>
</dbReference>
<dbReference type="GO" id="GO:0051301">
    <property type="term" value="P:cell division"/>
    <property type="evidence" value="ECO:0007669"/>
    <property type="project" value="UniProtKB-KW"/>
</dbReference>
<reference evidence="11 12" key="1">
    <citation type="journal article" date="2015" name="Nature">
        <title>rRNA introns, odd ribosomes, and small enigmatic genomes across a large radiation of phyla.</title>
        <authorList>
            <person name="Brown C.T."/>
            <person name="Hug L.A."/>
            <person name="Thomas B.C."/>
            <person name="Sharon I."/>
            <person name="Castelle C.J."/>
            <person name="Singh A."/>
            <person name="Wilkins M.J."/>
            <person name="Williams K.H."/>
            <person name="Banfield J.F."/>
        </authorList>
    </citation>
    <scope>NUCLEOTIDE SEQUENCE [LARGE SCALE GENOMIC DNA]</scope>
</reference>
<dbReference type="HAMAP" id="MF_00639">
    <property type="entry name" value="MurD"/>
    <property type="match status" value="1"/>
</dbReference>
<keyword evidence="7 8" id="KW-0133">Cell shape</keyword>
<comment type="catalytic activity">
    <reaction evidence="7 8">
        <text>UDP-N-acetyl-alpha-D-muramoyl-L-alanine + D-glutamate + ATP = UDP-N-acetyl-alpha-D-muramoyl-L-alanyl-D-glutamate + ADP + phosphate + H(+)</text>
        <dbReference type="Rhea" id="RHEA:16429"/>
        <dbReference type="ChEBI" id="CHEBI:15378"/>
        <dbReference type="ChEBI" id="CHEBI:29986"/>
        <dbReference type="ChEBI" id="CHEBI:30616"/>
        <dbReference type="ChEBI" id="CHEBI:43474"/>
        <dbReference type="ChEBI" id="CHEBI:83898"/>
        <dbReference type="ChEBI" id="CHEBI:83900"/>
        <dbReference type="ChEBI" id="CHEBI:456216"/>
        <dbReference type="EC" id="6.3.2.9"/>
    </reaction>
</comment>